<evidence type="ECO:0000256" key="6">
    <source>
        <dbReference type="ARBA" id="ARBA00023136"/>
    </source>
</evidence>
<dbReference type="Proteomes" id="UP001448614">
    <property type="component" value="Unassembled WGS sequence"/>
</dbReference>
<feature type="transmembrane region" description="Helical" evidence="8">
    <location>
        <begin position="12"/>
        <end position="31"/>
    </location>
</feature>
<dbReference type="Pfam" id="PF07885">
    <property type="entry name" value="Ion_trans_2"/>
    <property type="match status" value="1"/>
</dbReference>
<evidence type="ECO:0000256" key="3">
    <source>
        <dbReference type="ARBA" id="ARBA00022692"/>
    </source>
</evidence>
<evidence type="ECO:0000259" key="9">
    <source>
        <dbReference type="Pfam" id="PF07885"/>
    </source>
</evidence>
<keyword evidence="11" id="KW-1185">Reference proteome</keyword>
<dbReference type="PANTHER" id="PTHR11537">
    <property type="entry name" value="VOLTAGE-GATED POTASSIUM CHANNEL"/>
    <property type="match status" value="1"/>
</dbReference>
<dbReference type="SUPFAM" id="SSF81324">
    <property type="entry name" value="Voltage-gated potassium channels"/>
    <property type="match status" value="1"/>
</dbReference>
<reference evidence="10 11" key="1">
    <citation type="journal article" date="2024" name="Appl. Microbiol. Biotechnol.">
        <title>Biosynthetic gene clusters with biotechnological applications in novel Antarctic isolates from Actinomycetota.</title>
        <authorList>
            <person name="Bruna P."/>
            <person name="Nunez-Montero K."/>
            <person name="Contreras M.J."/>
            <person name="Leal K."/>
            <person name="Garcia M."/>
            <person name="Abanto M."/>
            <person name="Barrientos L."/>
        </authorList>
    </citation>
    <scope>NUCLEOTIDE SEQUENCE [LARGE SCALE GENOMIC DNA]</scope>
    <source>
        <strain evidence="10 11">Se16.17</strain>
    </source>
</reference>
<organism evidence="10 11">
    <name type="scientific">Paenarthrobacter nicotinovorans</name>
    <name type="common">Arthrobacter nicotinovorans</name>
    <dbReference type="NCBI Taxonomy" id="29320"/>
    <lineage>
        <taxon>Bacteria</taxon>
        <taxon>Bacillati</taxon>
        <taxon>Actinomycetota</taxon>
        <taxon>Actinomycetes</taxon>
        <taxon>Micrococcales</taxon>
        <taxon>Micrococcaceae</taxon>
        <taxon>Paenarthrobacter</taxon>
    </lineage>
</organism>
<dbReference type="InterPro" id="IPR013099">
    <property type="entry name" value="K_chnl_dom"/>
</dbReference>
<dbReference type="InterPro" id="IPR027359">
    <property type="entry name" value="Volt_channel_dom_sf"/>
</dbReference>
<feature type="domain" description="Potassium channel" evidence="9">
    <location>
        <begin position="123"/>
        <end position="199"/>
    </location>
</feature>
<evidence type="ECO:0000256" key="5">
    <source>
        <dbReference type="ARBA" id="ARBA00023065"/>
    </source>
</evidence>
<evidence type="ECO:0000256" key="7">
    <source>
        <dbReference type="ARBA" id="ARBA00023303"/>
    </source>
</evidence>
<feature type="transmembrane region" description="Helical" evidence="8">
    <location>
        <begin position="112"/>
        <end position="131"/>
    </location>
</feature>
<evidence type="ECO:0000256" key="4">
    <source>
        <dbReference type="ARBA" id="ARBA00022989"/>
    </source>
</evidence>
<dbReference type="InterPro" id="IPR028325">
    <property type="entry name" value="VG_K_chnl"/>
</dbReference>
<dbReference type="RefSeq" id="WP_223943506.1">
    <property type="nucleotide sequence ID" value="NZ_JBBMFV010000004.1"/>
</dbReference>
<sequence length="257" mass="28493">MTQARYRDLVEWPLMATALIFLTAYAWQVIGRVDGPAAMPFEIVLWITWGIFALDYFVNLWLAEDRMRWFLWNLHELLIVVLPFFRPLRLLRLVTLLSVLQRTVGETLRGRVATYVAGAAAMLILIGALAVLDVEQNDPEAKILNFGDAAWWAVTTITTVGYGDLYPVTPIGRIVAAALMMSGIAVLGIVTASIASWLVQRIEENAEGVAAAAEVKAAAAEEPVRAEMADLVSEIAALRMEIAELREANEFRREHGV</sequence>
<gene>
    <name evidence="10" type="ORF">V3C41_13745</name>
</gene>
<evidence type="ECO:0000313" key="10">
    <source>
        <dbReference type="EMBL" id="MEO3942139.1"/>
    </source>
</evidence>
<feature type="transmembrane region" description="Helical" evidence="8">
    <location>
        <begin position="43"/>
        <end position="62"/>
    </location>
</feature>
<proteinExistence type="predicted"/>
<evidence type="ECO:0000256" key="8">
    <source>
        <dbReference type="SAM" id="Phobius"/>
    </source>
</evidence>
<protein>
    <submittedName>
        <fullName evidence="10">Ion channel</fullName>
    </submittedName>
</protein>
<comment type="subcellular location">
    <subcellularLocation>
        <location evidence="1">Membrane</location>
        <topology evidence="1">Multi-pass membrane protein</topology>
    </subcellularLocation>
</comment>
<name>A0ABV0GUB0_PAENI</name>
<evidence type="ECO:0000256" key="2">
    <source>
        <dbReference type="ARBA" id="ARBA00022448"/>
    </source>
</evidence>
<dbReference type="PANTHER" id="PTHR11537:SF254">
    <property type="entry name" value="POTASSIUM VOLTAGE-GATED CHANNEL PROTEIN SHAB"/>
    <property type="match status" value="1"/>
</dbReference>
<accession>A0ABV0GUB0</accession>
<comment type="caution">
    <text evidence="10">The sequence shown here is derived from an EMBL/GenBank/DDBJ whole genome shotgun (WGS) entry which is preliminary data.</text>
</comment>
<dbReference type="PRINTS" id="PR00169">
    <property type="entry name" value="KCHANNEL"/>
</dbReference>
<keyword evidence="7" id="KW-0407">Ion channel</keyword>
<keyword evidence="5" id="KW-0406">Ion transport</keyword>
<dbReference type="Gene3D" id="1.20.120.350">
    <property type="entry name" value="Voltage-gated potassium channels. Chain C"/>
    <property type="match status" value="1"/>
</dbReference>
<keyword evidence="6 8" id="KW-0472">Membrane</keyword>
<keyword evidence="3 8" id="KW-0812">Transmembrane</keyword>
<feature type="transmembrane region" description="Helical" evidence="8">
    <location>
        <begin position="143"/>
        <end position="162"/>
    </location>
</feature>
<evidence type="ECO:0000256" key="1">
    <source>
        <dbReference type="ARBA" id="ARBA00004141"/>
    </source>
</evidence>
<feature type="transmembrane region" description="Helical" evidence="8">
    <location>
        <begin position="174"/>
        <end position="199"/>
    </location>
</feature>
<dbReference type="Gene3D" id="1.10.287.70">
    <property type="match status" value="1"/>
</dbReference>
<dbReference type="EMBL" id="JBBMFV010000004">
    <property type="protein sequence ID" value="MEO3942139.1"/>
    <property type="molecule type" value="Genomic_DNA"/>
</dbReference>
<keyword evidence="2" id="KW-0813">Transport</keyword>
<keyword evidence="4 8" id="KW-1133">Transmembrane helix</keyword>
<evidence type="ECO:0000313" key="11">
    <source>
        <dbReference type="Proteomes" id="UP001448614"/>
    </source>
</evidence>